<dbReference type="AlphaFoldDB" id="A0A1E3VR21"/>
<evidence type="ECO:0000313" key="5">
    <source>
        <dbReference type="EMBL" id="ODR95987.1"/>
    </source>
</evidence>
<feature type="domain" description="Ketoreductase" evidence="4">
    <location>
        <begin position="2"/>
        <end position="184"/>
    </location>
</feature>
<dbReference type="Proteomes" id="UP000094472">
    <property type="component" value="Unassembled WGS sequence"/>
</dbReference>
<dbReference type="InterPro" id="IPR057326">
    <property type="entry name" value="KR_dom"/>
</dbReference>
<dbReference type="STRING" id="1774969.AUC69_01795"/>
<dbReference type="SMART" id="SM00822">
    <property type="entry name" value="PKS_KR"/>
    <property type="match status" value="1"/>
</dbReference>
<keyword evidence="6" id="KW-1185">Reference proteome</keyword>
<dbReference type="EMBL" id="LPWF01000033">
    <property type="protein sequence ID" value="ODR95987.1"/>
    <property type="molecule type" value="Genomic_DNA"/>
</dbReference>
<dbReference type="PROSITE" id="PS00061">
    <property type="entry name" value="ADH_SHORT"/>
    <property type="match status" value="1"/>
</dbReference>
<dbReference type="RefSeq" id="WP_069442537.1">
    <property type="nucleotide sequence ID" value="NZ_LPWF01000033.1"/>
</dbReference>
<dbReference type="OrthoDB" id="9793825at2"/>
<protein>
    <submittedName>
        <fullName evidence="5">Short-chain dehydrogenase</fullName>
    </submittedName>
</protein>
<dbReference type="Pfam" id="PF00106">
    <property type="entry name" value="adh_short"/>
    <property type="match status" value="1"/>
</dbReference>
<evidence type="ECO:0000313" key="6">
    <source>
        <dbReference type="Proteomes" id="UP000094472"/>
    </source>
</evidence>
<dbReference type="PRINTS" id="PR00080">
    <property type="entry name" value="SDRFAMILY"/>
</dbReference>
<dbReference type="InterPro" id="IPR002347">
    <property type="entry name" value="SDR_fam"/>
</dbReference>
<dbReference type="SUPFAM" id="SSF51735">
    <property type="entry name" value="NAD(P)-binding Rossmann-fold domains"/>
    <property type="match status" value="1"/>
</dbReference>
<dbReference type="Gene3D" id="3.40.50.720">
    <property type="entry name" value="NAD(P)-binding Rossmann-like Domain"/>
    <property type="match status" value="1"/>
</dbReference>
<dbReference type="InterPro" id="IPR051911">
    <property type="entry name" value="SDR_oxidoreductase"/>
</dbReference>
<dbReference type="PRINTS" id="PR00081">
    <property type="entry name" value="GDHRDH"/>
</dbReference>
<gene>
    <name evidence="5" type="ORF">AUC69_01795</name>
</gene>
<dbReference type="PANTHER" id="PTHR43976">
    <property type="entry name" value="SHORT CHAIN DEHYDROGENASE"/>
    <property type="match status" value="1"/>
</dbReference>
<organism evidence="5 6">
    <name type="scientific">Methyloceanibacter superfactus</name>
    <dbReference type="NCBI Taxonomy" id="1774969"/>
    <lineage>
        <taxon>Bacteria</taxon>
        <taxon>Pseudomonadati</taxon>
        <taxon>Pseudomonadota</taxon>
        <taxon>Alphaproteobacteria</taxon>
        <taxon>Hyphomicrobiales</taxon>
        <taxon>Hyphomicrobiaceae</taxon>
        <taxon>Methyloceanibacter</taxon>
    </lineage>
</organism>
<dbReference type="InterPro" id="IPR036291">
    <property type="entry name" value="NAD(P)-bd_dom_sf"/>
</dbReference>
<sequence>MPTVLITGTSTGIGRVTAELLAAKGWRVFATMRDLAKKDRLERGLKKAGVESQVTLLQLDVNDPASIEAAVAAVLAETGGSLDAVVQNAGVAVAGAHEDMPDADIRRVMETNFFGVLALTRVLLPTFRAQKHGRIVMVSSQAAFAGQPANSIYCASKWALEGWAESIAFELDGFGIHVILVEPGPYRTEIWRSTPRILPEDSEYLPWLEQVFRGADQHEAKTARDPQEVAEAIATALEAKSPKFRYPVGFFARLDHFLRGKIPTRFIRRGTTRYLGIPRTR</sequence>
<name>A0A1E3VR21_9HYPH</name>
<reference evidence="5 6" key="1">
    <citation type="journal article" date="2016" name="Environ. Microbiol.">
        <title>New Methyloceanibacter diversity from North Sea sediments includes methanotroph containing solely the soluble methane monooxygenase.</title>
        <authorList>
            <person name="Vekeman B."/>
            <person name="Kerckhof F.M."/>
            <person name="Cremers G."/>
            <person name="de Vos P."/>
            <person name="Vandamme P."/>
            <person name="Boon N."/>
            <person name="Op den Camp H.J."/>
            <person name="Heylen K."/>
        </authorList>
    </citation>
    <scope>NUCLEOTIDE SEQUENCE [LARGE SCALE GENOMIC DNA]</scope>
    <source>
        <strain evidence="5 6">R-67175</strain>
    </source>
</reference>
<comment type="caution">
    <text evidence="5">The sequence shown here is derived from an EMBL/GenBank/DDBJ whole genome shotgun (WGS) entry which is preliminary data.</text>
</comment>
<accession>A0A1E3VR21</accession>
<evidence type="ECO:0000256" key="3">
    <source>
        <dbReference type="RuleBase" id="RU000363"/>
    </source>
</evidence>
<dbReference type="CDD" id="cd05374">
    <property type="entry name" value="17beta-HSD-like_SDR_c"/>
    <property type="match status" value="1"/>
</dbReference>
<dbReference type="PANTHER" id="PTHR43976:SF16">
    <property type="entry name" value="SHORT-CHAIN DEHYDROGENASE_REDUCTASE FAMILY PROTEIN"/>
    <property type="match status" value="1"/>
</dbReference>
<evidence type="ECO:0000256" key="1">
    <source>
        <dbReference type="ARBA" id="ARBA00006484"/>
    </source>
</evidence>
<proteinExistence type="inferred from homology"/>
<keyword evidence="2" id="KW-0560">Oxidoreductase</keyword>
<dbReference type="InterPro" id="IPR020904">
    <property type="entry name" value="Sc_DH/Rdtase_CS"/>
</dbReference>
<evidence type="ECO:0000256" key="2">
    <source>
        <dbReference type="ARBA" id="ARBA00023002"/>
    </source>
</evidence>
<dbReference type="GO" id="GO:0016491">
    <property type="term" value="F:oxidoreductase activity"/>
    <property type="evidence" value="ECO:0007669"/>
    <property type="project" value="UniProtKB-KW"/>
</dbReference>
<evidence type="ECO:0000259" key="4">
    <source>
        <dbReference type="SMART" id="SM00822"/>
    </source>
</evidence>
<comment type="similarity">
    <text evidence="1 3">Belongs to the short-chain dehydrogenases/reductases (SDR) family.</text>
</comment>